<dbReference type="EMBL" id="CP102480">
    <property type="protein sequence ID" value="UUX51918.1"/>
    <property type="molecule type" value="Genomic_DNA"/>
</dbReference>
<keyword evidence="5" id="KW-0012">Acyltransferase</keyword>
<protein>
    <submittedName>
        <fullName evidence="8">GNAT family N-acetyltransferase</fullName>
    </submittedName>
</protein>
<dbReference type="SUPFAM" id="SSF55729">
    <property type="entry name" value="Acyl-CoA N-acyltransferases (Nat)"/>
    <property type="match status" value="2"/>
</dbReference>
<dbReference type="GO" id="GO:0009252">
    <property type="term" value="P:peptidoglycan biosynthetic process"/>
    <property type="evidence" value="ECO:0007669"/>
    <property type="project" value="UniProtKB-KW"/>
</dbReference>
<name>A0A9J7AXW8_9PROT</name>
<comment type="similarity">
    <text evidence="1">Belongs to the FemABX family.</text>
</comment>
<proteinExistence type="inferred from homology"/>
<organism evidence="8 9">
    <name type="scientific">Nisaea acidiphila</name>
    <dbReference type="NCBI Taxonomy" id="1862145"/>
    <lineage>
        <taxon>Bacteria</taxon>
        <taxon>Pseudomonadati</taxon>
        <taxon>Pseudomonadota</taxon>
        <taxon>Alphaproteobacteria</taxon>
        <taxon>Rhodospirillales</taxon>
        <taxon>Thalassobaculaceae</taxon>
        <taxon>Nisaea</taxon>
    </lineage>
</organism>
<dbReference type="InterPro" id="IPR050644">
    <property type="entry name" value="PG_Glycine_Bridge_Synth"/>
</dbReference>
<evidence type="ECO:0000259" key="7">
    <source>
        <dbReference type="Pfam" id="PF13480"/>
    </source>
</evidence>
<reference evidence="8" key="1">
    <citation type="submission" date="2022-08" db="EMBL/GenBank/DDBJ databases">
        <title>Nisaea acidiphila sp. nov., isolated from a marine algal debris and emended description of the genus Nisaea Urios et al. 2008.</title>
        <authorList>
            <person name="Kwon K."/>
        </authorList>
    </citation>
    <scope>NUCLEOTIDE SEQUENCE</scope>
    <source>
        <strain evidence="8">MEBiC11861</strain>
    </source>
</reference>
<dbReference type="Proteomes" id="UP001060336">
    <property type="component" value="Chromosome"/>
</dbReference>
<keyword evidence="6" id="KW-0961">Cell wall biogenesis/degradation</keyword>
<gene>
    <name evidence="8" type="ORF">NUH88_09480</name>
</gene>
<accession>A0A9J7AXW8</accession>
<evidence type="ECO:0000256" key="1">
    <source>
        <dbReference type="ARBA" id="ARBA00009943"/>
    </source>
</evidence>
<evidence type="ECO:0000256" key="2">
    <source>
        <dbReference type="ARBA" id="ARBA00022679"/>
    </source>
</evidence>
<dbReference type="RefSeq" id="WP_257771674.1">
    <property type="nucleotide sequence ID" value="NZ_CP102480.1"/>
</dbReference>
<dbReference type="InterPro" id="IPR003447">
    <property type="entry name" value="FEMABX"/>
</dbReference>
<evidence type="ECO:0000313" key="8">
    <source>
        <dbReference type="EMBL" id="UUX51918.1"/>
    </source>
</evidence>
<keyword evidence="2" id="KW-0808">Transferase</keyword>
<dbReference type="GO" id="GO:0008360">
    <property type="term" value="P:regulation of cell shape"/>
    <property type="evidence" value="ECO:0007669"/>
    <property type="project" value="UniProtKB-KW"/>
</dbReference>
<evidence type="ECO:0000313" key="9">
    <source>
        <dbReference type="Proteomes" id="UP001060336"/>
    </source>
</evidence>
<sequence>MASGAGSDRRGEELDGIVALWDAVDQRQWDELTAAAERLPLEQCSAYGAAMARASGYRPMPVVFMRGPDRVAAALLLEWRFPGGFRMAKLTRGPVFLAAVSDVERGAVFRLIKRRYPVAKLNLFFLTPELPAGAESDAQMGAVGMRPMVTGYSTVWLDLRPDLDALRAGLHVKWRNQLTAAEGAKLRVRSGYGGAPMEWLLSRHDQHRKRRKFRAPAGAFVAALADSGRDKRAVQVFTAYSGSEPIAAILTVRHGKAATYYVGWTGLEGREEHAHNLLLWAAIEKLKGLGVEWLDLGGVDGLHMPGVSRFKLGLGGKLVTLAGTYL</sequence>
<dbReference type="AlphaFoldDB" id="A0A9J7AXW8"/>
<dbReference type="GO" id="GO:0016755">
    <property type="term" value="F:aminoacyltransferase activity"/>
    <property type="evidence" value="ECO:0007669"/>
    <property type="project" value="InterPro"/>
</dbReference>
<dbReference type="Gene3D" id="3.40.630.30">
    <property type="match status" value="2"/>
</dbReference>
<dbReference type="KEGG" id="naci:NUH88_09480"/>
<dbReference type="PANTHER" id="PTHR36174">
    <property type="entry name" value="LIPID II:GLYCINE GLYCYLTRANSFERASE"/>
    <property type="match status" value="1"/>
</dbReference>
<dbReference type="PROSITE" id="PS51191">
    <property type="entry name" value="FEMABX"/>
    <property type="match status" value="1"/>
</dbReference>
<evidence type="ECO:0000256" key="3">
    <source>
        <dbReference type="ARBA" id="ARBA00022960"/>
    </source>
</evidence>
<dbReference type="PANTHER" id="PTHR36174:SF1">
    <property type="entry name" value="LIPID II:GLYCINE GLYCYLTRANSFERASE"/>
    <property type="match status" value="1"/>
</dbReference>
<evidence type="ECO:0000256" key="5">
    <source>
        <dbReference type="ARBA" id="ARBA00023315"/>
    </source>
</evidence>
<feature type="domain" description="BioF2-like acetyltransferase" evidence="7">
    <location>
        <begin position="185"/>
        <end position="306"/>
    </location>
</feature>
<keyword evidence="3" id="KW-0133">Cell shape</keyword>
<dbReference type="Pfam" id="PF13480">
    <property type="entry name" value="Acetyltransf_6"/>
    <property type="match status" value="1"/>
</dbReference>
<dbReference type="InterPro" id="IPR038740">
    <property type="entry name" value="BioF2-like_GNAT_dom"/>
</dbReference>
<dbReference type="GO" id="GO:0071555">
    <property type="term" value="P:cell wall organization"/>
    <property type="evidence" value="ECO:0007669"/>
    <property type="project" value="UniProtKB-KW"/>
</dbReference>
<evidence type="ECO:0000256" key="6">
    <source>
        <dbReference type="ARBA" id="ARBA00023316"/>
    </source>
</evidence>
<dbReference type="InterPro" id="IPR016181">
    <property type="entry name" value="Acyl_CoA_acyltransferase"/>
</dbReference>
<evidence type="ECO:0000256" key="4">
    <source>
        <dbReference type="ARBA" id="ARBA00022984"/>
    </source>
</evidence>
<keyword evidence="4" id="KW-0573">Peptidoglycan synthesis</keyword>
<keyword evidence="9" id="KW-1185">Reference proteome</keyword>